<sequence length="112" mass="12637">MKNMPLSQAFFENIAHIKKFLDLYSNSCAALLHNQTMIQQLNSSFFDVVLTDPVFPCGAVLAKYLQIPAVFFLRSIPCGIDYEATQCPNPSSYIPNLLTMLSDHMSFLQRSL</sequence>
<keyword evidence="8" id="KW-1185">Reference proteome</keyword>
<accession>A0ABQ0EEG9</accession>
<gene>
    <name evidence="7" type="ORF">APTSU1_000044100</name>
</gene>
<evidence type="ECO:0000313" key="8">
    <source>
        <dbReference type="Proteomes" id="UP001623349"/>
    </source>
</evidence>
<comment type="similarity">
    <text evidence="2">Belongs to the UDP-glycosyltransferase family.</text>
</comment>
<dbReference type="PANTHER" id="PTHR48043:SF161">
    <property type="entry name" value="UDP GLUCURONOSYLTRANSFERASE FAMILY 1 MEMBER A1"/>
    <property type="match status" value="1"/>
</dbReference>
<protein>
    <submittedName>
        <fullName evidence="7">UDP-glucuronosyltransferase 1-2</fullName>
    </submittedName>
</protein>
<dbReference type="PANTHER" id="PTHR48043">
    <property type="entry name" value="EG:EG0003.4 PROTEIN-RELATED"/>
    <property type="match status" value="1"/>
</dbReference>
<proteinExistence type="inferred from homology"/>
<name>A0ABQ0EEG9_APOSI</name>
<keyword evidence="4" id="KW-0808">Transferase</keyword>
<keyword evidence="3" id="KW-0328">Glycosyltransferase</keyword>
<keyword evidence="6" id="KW-0472">Membrane</keyword>
<comment type="subcellular location">
    <subcellularLocation>
        <location evidence="1">Membrane</location>
        <topology evidence="1">Single-pass membrane protein</topology>
    </subcellularLocation>
</comment>
<keyword evidence="6" id="KW-1133">Transmembrane helix</keyword>
<dbReference type="Pfam" id="PF00201">
    <property type="entry name" value="UDPGT"/>
    <property type="match status" value="1"/>
</dbReference>
<evidence type="ECO:0000256" key="3">
    <source>
        <dbReference type="ARBA" id="ARBA00022676"/>
    </source>
</evidence>
<evidence type="ECO:0000313" key="7">
    <source>
        <dbReference type="EMBL" id="GAB1285211.1"/>
    </source>
</evidence>
<dbReference type="Gene3D" id="3.40.50.2000">
    <property type="entry name" value="Glycogen Phosphorylase B"/>
    <property type="match status" value="1"/>
</dbReference>
<comment type="caution">
    <text evidence="7">The sequence shown here is derived from an EMBL/GenBank/DDBJ whole genome shotgun (WGS) entry which is preliminary data.</text>
</comment>
<evidence type="ECO:0000256" key="5">
    <source>
        <dbReference type="ARBA" id="ARBA00022692"/>
    </source>
</evidence>
<dbReference type="SUPFAM" id="SSF53756">
    <property type="entry name" value="UDP-Glycosyltransferase/glycogen phosphorylase"/>
    <property type="match status" value="1"/>
</dbReference>
<organism evidence="7 8">
    <name type="scientific">Apodemus speciosus</name>
    <name type="common">Large Japanese field mouse</name>
    <dbReference type="NCBI Taxonomy" id="105296"/>
    <lineage>
        <taxon>Eukaryota</taxon>
        <taxon>Metazoa</taxon>
        <taxon>Chordata</taxon>
        <taxon>Craniata</taxon>
        <taxon>Vertebrata</taxon>
        <taxon>Euteleostomi</taxon>
        <taxon>Mammalia</taxon>
        <taxon>Eutheria</taxon>
        <taxon>Euarchontoglires</taxon>
        <taxon>Glires</taxon>
        <taxon>Rodentia</taxon>
        <taxon>Myomorpha</taxon>
        <taxon>Muroidea</taxon>
        <taxon>Muridae</taxon>
        <taxon>Murinae</taxon>
        <taxon>Apodemus</taxon>
    </lineage>
</organism>
<reference evidence="7 8" key="1">
    <citation type="submission" date="2024-08" db="EMBL/GenBank/DDBJ databases">
        <title>The draft genome of Apodemus speciosus.</title>
        <authorList>
            <person name="Nabeshima K."/>
            <person name="Suzuki S."/>
            <person name="Onuma M."/>
        </authorList>
    </citation>
    <scope>NUCLEOTIDE SEQUENCE [LARGE SCALE GENOMIC DNA]</scope>
    <source>
        <strain evidence="7">IB14-021</strain>
    </source>
</reference>
<evidence type="ECO:0000256" key="1">
    <source>
        <dbReference type="ARBA" id="ARBA00004167"/>
    </source>
</evidence>
<dbReference type="EMBL" id="BAAFST010000001">
    <property type="protein sequence ID" value="GAB1285211.1"/>
    <property type="molecule type" value="Genomic_DNA"/>
</dbReference>
<dbReference type="InterPro" id="IPR002213">
    <property type="entry name" value="UDP_glucos_trans"/>
</dbReference>
<evidence type="ECO:0000256" key="6">
    <source>
        <dbReference type="ARBA" id="ARBA00022989"/>
    </source>
</evidence>
<dbReference type="InterPro" id="IPR050271">
    <property type="entry name" value="UDP-glycosyltransferase"/>
</dbReference>
<dbReference type="Proteomes" id="UP001623349">
    <property type="component" value="Unassembled WGS sequence"/>
</dbReference>
<evidence type="ECO:0000256" key="4">
    <source>
        <dbReference type="ARBA" id="ARBA00022679"/>
    </source>
</evidence>
<keyword evidence="5" id="KW-0812">Transmembrane</keyword>
<evidence type="ECO:0000256" key="2">
    <source>
        <dbReference type="ARBA" id="ARBA00009995"/>
    </source>
</evidence>